<evidence type="ECO:0000256" key="1">
    <source>
        <dbReference type="ARBA" id="ARBA00004127"/>
    </source>
</evidence>
<feature type="transmembrane region" description="Helical" evidence="6">
    <location>
        <begin position="144"/>
        <end position="160"/>
    </location>
</feature>
<evidence type="ECO:0000256" key="6">
    <source>
        <dbReference type="SAM" id="Phobius"/>
    </source>
</evidence>
<feature type="domain" description="EamA" evidence="7">
    <location>
        <begin position="229"/>
        <end position="311"/>
    </location>
</feature>
<feature type="transmembrane region" description="Helical" evidence="6">
    <location>
        <begin position="89"/>
        <end position="108"/>
    </location>
</feature>
<name>A0A927CEZ5_9BACL</name>
<feature type="transmembrane region" description="Helical" evidence="6">
    <location>
        <begin position="172"/>
        <end position="193"/>
    </location>
</feature>
<dbReference type="InterPro" id="IPR000620">
    <property type="entry name" value="EamA_dom"/>
</dbReference>
<dbReference type="Gene3D" id="1.10.3730.20">
    <property type="match status" value="2"/>
</dbReference>
<evidence type="ECO:0000256" key="2">
    <source>
        <dbReference type="ARBA" id="ARBA00007362"/>
    </source>
</evidence>
<comment type="caution">
    <text evidence="8">The sequence shown here is derived from an EMBL/GenBank/DDBJ whole genome shotgun (WGS) entry which is preliminary data.</text>
</comment>
<feature type="transmembrane region" description="Helical" evidence="6">
    <location>
        <begin position="297"/>
        <end position="314"/>
    </location>
</feature>
<comment type="similarity">
    <text evidence="2">Belongs to the EamA transporter family.</text>
</comment>
<dbReference type="AlphaFoldDB" id="A0A927CEZ5"/>
<dbReference type="PANTHER" id="PTHR22911:SF6">
    <property type="entry name" value="SOLUTE CARRIER FAMILY 35 MEMBER G1"/>
    <property type="match status" value="1"/>
</dbReference>
<feature type="transmembrane region" description="Helical" evidence="6">
    <location>
        <begin position="6"/>
        <end position="23"/>
    </location>
</feature>
<dbReference type="Proteomes" id="UP000639396">
    <property type="component" value="Unassembled WGS sequence"/>
</dbReference>
<dbReference type="InterPro" id="IPR037185">
    <property type="entry name" value="EmrE-like"/>
</dbReference>
<keyword evidence="9" id="KW-1185">Reference proteome</keyword>
<organism evidence="8 9">
    <name type="scientific">Paenibacillus oceani</name>
    <dbReference type="NCBI Taxonomy" id="2772510"/>
    <lineage>
        <taxon>Bacteria</taxon>
        <taxon>Bacillati</taxon>
        <taxon>Bacillota</taxon>
        <taxon>Bacilli</taxon>
        <taxon>Bacillales</taxon>
        <taxon>Paenibacillaceae</taxon>
        <taxon>Paenibacillus</taxon>
    </lineage>
</organism>
<feature type="transmembrane region" description="Helical" evidence="6">
    <location>
        <begin position="35"/>
        <end position="53"/>
    </location>
</feature>
<dbReference type="PANTHER" id="PTHR22911">
    <property type="entry name" value="ACYL-MALONYL CONDENSING ENZYME-RELATED"/>
    <property type="match status" value="1"/>
</dbReference>
<gene>
    <name evidence="8" type="ORF">IDH45_25890</name>
</gene>
<evidence type="ECO:0000256" key="4">
    <source>
        <dbReference type="ARBA" id="ARBA00022989"/>
    </source>
</evidence>
<dbReference type="SUPFAM" id="SSF103481">
    <property type="entry name" value="Multidrug resistance efflux transporter EmrE"/>
    <property type="match status" value="2"/>
</dbReference>
<evidence type="ECO:0000313" key="8">
    <source>
        <dbReference type="EMBL" id="MBD2865418.1"/>
    </source>
</evidence>
<proteinExistence type="inferred from homology"/>
<keyword evidence="5 6" id="KW-0472">Membrane</keyword>
<feature type="domain" description="EamA" evidence="7">
    <location>
        <begin position="2"/>
        <end position="131"/>
    </location>
</feature>
<evidence type="ECO:0000256" key="5">
    <source>
        <dbReference type="ARBA" id="ARBA00023136"/>
    </source>
</evidence>
<dbReference type="GO" id="GO:0016020">
    <property type="term" value="C:membrane"/>
    <property type="evidence" value="ECO:0007669"/>
    <property type="project" value="UniProtKB-SubCell"/>
</dbReference>
<sequence>MWLAYSVLAAVCFGFRGILYQWTSQKPIERNLMLLGVYLSGAVVSVSAAALLGQSYTPAVWTGAFMGFFSFISNAAIYKGFAVGKASLVAVFTALTPIVVASLSYIRWGESLSPMQAVAFAVILAGIVIIRYSSDLSWKNLQGVQWALLAMVTFGITDVASKQAMLWQADKLPTLVIMYGTGAVLFFLLWYGGRLMERRMVSRAKQEVAVTSLGGEIHPEAGAAAFREKQKAANWPVAKTIGWGGIVGLSNISGMVFIMQAFSLGITGLVSAVVTTNVLLILLYARIVLKERWSLHQIIGICCALAGVLGLRLLE</sequence>
<dbReference type="EMBL" id="JACXJA010000042">
    <property type="protein sequence ID" value="MBD2865418.1"/>
    <property type="molecule type" value="Genomic_DNA"/>
</dbReference>
<evidence type="ECO:0000313" key="9">
    <source>
        <dbReference type="Proteomes" id="UP000639396"/>
    </source>
</evidence>
<reference evidence="8" key="1">
    <citation type="submission" date="2020-09" db="EMBL/GenBank/DDBJ databases">
        <title>A novel bacterium of genus Paenibacillus, isolated from South China Sea.</title>
        <authorList>
            <person name="Huang H."/>
            <person name="Mo K."/>
            <person name="Hu Y."/>
        </authorList>
    </citation>
    <scope>NUCLEOTIDE SEQUENCE</scope>
    <source>
        <strain evidence="8">IB182363</strain>
    </source>
</reference>
<dbReference type="Pfam" id="PF00892">
    <property type="entry name" value="EamA"/>
    <property type="match status" value="2"/>
</dbReference>
<comment type="subcellular location">
    <subcellularLocation>
        <location evidence="1">Endomembrane system</location>
        <topology evidence="1">Multi-pass membrane protein</topology>
    </subcellularLocation>
</comment>
<protein>
    <submittedName>
        <fullName evidence="8">EamA family transporter</fullName>
    </submittedName>
</protein>
<evidence type="ECO:0000259" key="7">
    <source>
        <dbReference type="Pfam" id="PF00892"/>
    </source>
</evidence>
<feature type="transmembrane region" description="Helical" evidence="6">
    <location>
        <begin position="237"/>
        <end position="258"/>
    </location>
</feature>
<keyword evidence="3 6" id="KW-0812">Transmembrane</keyword>
<dbReference type="RefSeq" id="WP_190931038.1">
    <property type="nucleotide sequence ID" value="NZ_JACXJA010000042.1"/>
</dbReference>
<accession>A0A927CEZ5</accession>
<feature type="transmembrane region" description="Helical" evidence="6">
    <location>
        <begin position="114"/>
        <end position="132"/>
    </location>
</feature>
<feature type="transmembrane region" description="Helical" evidence="6">
    <location>
        <begin position="59"/>
        <end position="77"/>
    </location>
</feature>
<keyword evidence="4 6" id="KW-1133">Transmembrane helix</keyword>
<evidence type="ECO:0000256" key="3">
    <source>
        <dbReference type="ARBA" id="ARBA00022692"/>
    </source>
</evidence>
<feature type="transmembrane region" description="Helical" evidence="6">
    <location>
        <begin position="264"/>
        <end position="285"/>
    </location>
</feature>